<dbReference type="InterPro" id="IPR041734">
    <property type="entry name" value="NAGK-fArgBP"/>
</dbReference>
<dbReference type="GeneID" id="4620176"/>
<dbReference type="GO" id="GO:0005759">
    <property type="term" value="C:mitochondrial matrix"/>
    <property type="evidence" value="ECO:0000318"/>
    <property type="project" value="GO_Central"/>
</dbReference>
<dbReference type="AlphaFoldDB" id="Q75AI9"/>
<evidence type="ECO:0000313" key="21">
    <source>
        <dbReference type="EMBL" id="AAS51858.2"/>
    </source>
</evidence>
<dbReference type="GO" id="GO:0003991">
    <property type="term" value="F:acetylglutamate kinase activity"/>
    <property type="evidence" value="ECO:0000318"/>
    <property type="project" value="GO_Central"/>
</dbReference>
<evidence type="ECO:0000256" key="9">
    <source>
        <dbReference type="ARBA" id="ARBA00022741"/>
    </source>
</evidence>
<dbReference type="SUPFAM" id="SSF53633">
    <property type="entry name" value="Carbamate kinase-like"/>
    <property type="match status" value="1"/>
</dbReference>
<dbReference type="PIRSF" id="PIRSF036440">
    <property type="entry name" value="ARG5-6"/>
    <property type="match status" value="1"/>
</dbReference>
<dbReference type="GO" id="GO:0003942">
    <property type="term" value="F:N-acetyl-gamma-glutamyl-phosphate reductase activity"/>
    <property type="evidence" value="ECO:0000318"/>
    <property type="project" value="GO_Central"/>
</dbReference>
<dbReference type="STRING" id="284811.Q75AI9"/>
<keyword evidence="15 18" id="KW-0496">Mitochondrion</keyword>
<dbReference type="Pfam" id="PF22698">
    <property type="entry name" value="Semialdhyde_dhC_1"/>
    <property type="match status" value="1"/>
</dbReference>
<evidence type="ECO:0000256" key="18">
    <source>
        <dbReference type="PIRNR" id="PIRNR036440"/>
    </source>
</evidence>
<comment type="similarity">
    <text evidence="5 18">In the C-terminal section; belongs to the NAGSA dehydrogenase family.</text>
</comment>
<dbReference type="PANTHER" id="PTHR23342:SF0">
    <property type="entry name" value="N-ACETYLGLUTAMATE SYNTHASE, MITOCHONDRIAL"/>
    <property type="match status" value="1"/>
</dbReference>
<evidence type="ECO:0000256" key="8">
    <source>
        <dbReference type="ARBA" id="ARBA00022679"/>
    </source>
</evidence>
<dbReference type="eggNOG" id="KOG4354">
    <property type="taxonomic scope" value="Eukaryota"/>
</dbReference>
<evidence type="ECO:0000256" key="5">
    <source>
        <dbReference type="ARBA" id="ARBA00007239"/>
    </source>
</evidence>
<dbReference type="FunFam" id="3.40.1160.10:FF:000011">
    <property type="entry name" value="N-acetyl-gamma-glutamyl-phosphate reductase, variant"/>
    <property type="match status" value="1"/>
</dbReference>
<evidence type="ECO:0000256" key="17">
    <source>
        <dbReference type="ARBA" id="ARBA00072977"/>
    </source>
</evidence>
<dbReference type="eggNOG" id="KOG2436">
    <property type="taxonomic scope" value="Eukaryota"/>
</dbReference>
<dbReference type="CDD" id="cd23936">
    <property type="entry name" value="AGPR_C_ARG5_6_like"/>
    <property type="match status" value="1"/>
</dbReference>
<feature type="domain" description="N-acetyltransferase" evidence="20">
    <location>
        <begin position="344"/>
        <end position="496"/>
    </location>
</feature>
<dbReference type="InterPro" id="IPR011241">
    <property type="entry name" value="NAGK/NAGSA"/>
</dbReference>
<dbReference type="InterPro" id="IPR004662">
    <property type="entry name" value="AcgluKinase_fam"/>
</dbReference>
<keyword evidence="7 18" id="KW-0028">Amino-acid biosynthesis</keyword>
<reference evidence="21 22" key="1">
    <citation type="journal article" date="2004" name="Science">
        <title>The Ashbya gossypii genome as a tool for mapping the ancient Saccharomyces cerevisiae genome.</title>
        <authorList>
            <person name="Dietrich F.S."/>
            <person name="Voegeli S."/>
            <person name="Brachat S."/>
            <person name="Lerch A."/>
            <person name="Gates K."/>
            <person name="Steiner S."/>
            <person name="Mohr C."/>
            <person name="Pohlmann R."/>
            <person name="Luedi P."/>
            <person name="Choi S."/>
            <person name="Wing R.A."/>
            <person name="Flavier A."/>
            <person name="Gaffney T.D."/>
            <person name="Philippsen P."/>
        </authorList>
    </citation>
    <scope>NUCLEOTIDE SEQUENCE [LARGE SCALE GENOMIC DNA]</scope>
    <source>
        <strain evidence="22">ATCC 10895 / CBS 109.51 / FGSC 9923 / NRRL Y-1056</strain>
    </source>
</reference>
<keyword evidence="16 18" id="KW-0511">Multifunctional enzyme</keyword>
<dbReference type="CDD" id="cd24149">
    <property type="entry name" value="AGPR_N_ARG5_6_like"/>
    <property type="match status" value="1"/>
</dbReference>
<dbReference type="GO" id="GO:0005524">
    <property type="term" value="F:ATP binding"/>
    <property type="evidence" value="ECO:0007669"/>
    <property type="project" value="UniProtKB-UniRule"/>
</dbReference>
<keyword evidence="14 18" id="KW-0560">Oxidoreductase</keyword>
<evidence type="ECO:0000313" key="22">
    <source>
        <dbReference type="Proteomes" id="UP000000591"/>
    </source>
</evidence>
<dbReference type="InterPro" id="IPR036291">
    <property type="entry name" value="NAD(P)-bd_dom_sf"/>
</dbReference>
<dbReference type="RefSeq" id="NP_984034.2">
    <property type="nucleotide sequence ID" value="NM_209387.2"/>
</dbReference>
<dbReference type="KEGG" id="ago:AGOS_ADL062W"/>
<evidence type="ECO:0000256" key="15">
    <source>
        <dbReference type="ARBA" id="ARBA00023128"/>
    </source>
</evidence>
<evidence type="ECO:0000256" key="11">
    <source>
        <dbReference type="ARBA" id="ARBA00022840"/>
    </source>
</evidence>
<reference evidence="22" key="2">
    <citation type="journal article" date="2013" name="G3 (Bethesda)">
        <title>Genomes of Ashbya fungi isolated from insects reveal four mating-type loci, numerous translocations, lack of transposons, and distinct gene duplications.</title>
        <authorList>
            <person name="Dietrich F.S."/>
            <person name="Voegeli S."/>
            <person name="Kuo S."/>
            <person name="Philippsen P."/>
        </authorList>
    </citation>
    <scope>GENOME REANNOTATION</scope>
    <source>
        <strain evidence="22">ATCC 10895 / CBS 109.51 / FGSC 9923 / NRRL Y-1056</strain>
    </source>
</reference>
<dbReference type="FunFam" id="3.30.360.10:FF:000019">
    <property type="entry name" value="Bifunctional acetylglutamate kinase/N-acetyl-gamma-glutamyl-phosphate reductase"/>
    <property type="match status" value="1"/>
</dbReference>
<dbReference type="Gene3D" id="3.40.50.720">
    <property type="entry name" value="NAD(P)-binding Rossmann-like Domain"/>
    <property type="match status" value="1"/>
</dbReference>
<protein>
    <recommendedName>
        <fullName evidence="17">Protein ARG5,6, mitochondrial</fullName>
    </recommendedName>
</protein>
<evidence type="ECO:0000256" key="12">
    <source>
        <dbReference type="ARBA" id="ARBA00022857"/>
    </source>
</evidence>
<dbReference type="HOGENOM" id="CLU_006384_4_0_1"/>
<dbReference type="InterPro" id="IPR000706">
    <property type="entry name" value="AGPR_type-1"/>
</dbReference>
<gene>
    <name evidence="21" type="ORF">AGOS_ADL062W</name>
</gene>
<keyword evidence="8 18" id="KW-0808">Transferase</keyword>
<evidence type="ECO:0000256" key="6">
    <source>
        <dbReference type="ARBA" id="ARBA00022571"/>
    </source>
</evidence>
<dbReference type="SMART" id="SM00859">
    <property type="entry name" value="Semialdhyde_dh"/>
    <property type="match status" value="1"/>
</dbReference>
<keyword evidence="11 18" id="KW-0067">ATP-binding</keyword>
<evidence type="ECO:0000256" key="13">
    <source>
        <dbReference type="ARBA" id="ARBA00022946"/>
    </source>
</evidence>
<dbReference type="NCBIfam" id="TIGR01850">
    <property type="entry name" value="argC"/>
    <property type="match status" value="1"/>
</dbReference>
<dbReference type="GO" id="GO:0051287">
    <property type="term" value="F:NAD binding"/>
    <property type="evidence" value="ECO:0007669"/>
    <property type="project" value="UniProtKB-UniRule"/>
</dbReference>
<dbReference type="InterPro" id="IPR001048">
    <property type="entry name" value="Asp/Glu/Uridylate_kinase"/>
</dbReference>
<evidence type="ECO:0000256" key="14">
    <source>
        <dbReference type="ARBA" id="ARBA00023002"/>
    </source>
</evidence>
<keyword evidence="22" id="KW-1185">Reference proteome</keyword>
<keyword evidence="12 18" id="KW-0521">NADP</keyword>
<dbReference type="InParanoid" id="Q75AI9"/>
<organism evidence="21 22">
    <name type="scientific">Eremothecium gossypii (strain ATCC 10895 / CBS 109.51 / FGSC 9923 / NRRL Y-1056)</name>
    <name type="common">Yeast</name>
    <name type="synonym">Ashbya gossypii</name>
    <dbReference type="NCBI Taxonomy" id="284811"/>
    <lineage>
        <taxon>Eukaryota</taxon>
        <taxon>Fungi</taxon>
        <taxon>Dikarya</taxon>
        <taxon>Ascomycota</taxon>
        <taxon>Saccharomycotina</taxon>
        <taxon>Saccharomycetes</taxon>
        <taxon>Saccharomycetales</taxon>
        <taxon>Saccharomycetaceae</taxon>
        <taxon>Eremothecium</taxon>
    </lineage>
</organism>
<comment type="similarity">
    <text evidence="4 18">In the N-terminal section; belongs to the acetylglutamate kinase family.</text>
</comment>
<evidence type="ECO:0000256" key="3">
    <source>
        <dbReference type="ARBA" id="ARBA00004862"/>
    </source>
</evidence>
<dbReference type="Pfam" id="PF01118">
    <property type="entry name" value="Semialdhyde_dh"/>
    <property type="match status" value="1"/>
</dbReference>
<dbReference type="GO" id="GO:0006355">
    <property type="term" value="P:regulation of DNA-templated transcription"/>
    <property type="evidence" value="ECO:0007669"/>
    <property type="project" value="EnsemblFungi"/>
</dbReference>
<keyword evidence="10 18" id="KW-0418">Kinase</keyword>
<dbReference type="Pfam" id="PF04768">
    <property type="entry name" value="NAT"/>
    <property type="match status" value="1"/>
</dbReference>
<dbReference type="GO" id="GO:0070401">
    <property type="term" value="F:NADP+ binding"/>
    <property type="evidence" value="ECO:0007669"/>
    <property type="project" value="InterPro"/>
</dbReference>
<dbReference type="NCBIfam" id="TIGR00761">
    <property type="entry name" value="argB"/>
    <property type="match status" value="1"/>
</dbReference>
<dbReference type="OrthoDB" id="438291at2759"/>
<evidence type="ECO:0000259" key="20">
    <source>
        <dbReference type="PROSITE" id="PS51731"/>
    </source>
</evidence>
<dbReference type="OMA" id="IAFIPHV"/>
<dbReference type="InterPro" id="IPR036393">
    <property type="entry name" value="AceGlu_kinase-like_sf"/>
</dbReference>
<dbReference type="HAMAP" id="MF_00150">
    <property type="entry name" value="ArgC_type1"/>
    <property type="match status" value="1"/>
</dbReference>
<dbReference type="SUPFAM" id="SSF55347">
    <property type="entry name" value="Glyceraldehyde-3-phosphate dehydrogenase-like, C-terminal domain"/>
    <property type="match status" value="1"/>
</dbReference>
<dbReference type="CDD" id="cd04263">
    <property type="entry name" value="DUF619-NAGK-FABP"/>
    <property type="match status" value="1"/>
</dbReference>
<sequence>MLASTLYCFSRASLVAGSKTGRHGLVRAAYKRELFSTAAIKKLNYARTGNNEGVGSLQTRSTVIQLLNSIGSKREVEQYLKYFTSVSEQQFAVIKVGGAIISDNLPELASCLAFLYHVGLYPIVLHGTGPQVNNKLEAQGIEPSYIEGIRVTDPVTMTVVRECFLEQNLKLVTALEQMGVRARPITSGVFTADYLDKEKYQLVGNITSVCKDPIEASIKAGALPILTSFAETTAGQTLNVNADVAASSLARAFEPLKVVYLNEKGGIINGETGEKVSVINLDEEYEDLMRQSWVKYGTKLKLQEIKELLDYLPRTSSVAIINVQDLQKELFTDSGAGTMIRRGYKLLKGSSMQQFGAERLRTALERDPEIRSGRLSVASYLKSIEETNITTYADEPMEVLAIIDNDGTIPRVDKFLCSQAGWLNNVADNVFKTLKRDFGALAWEVEERDPAISWHFSNSEGSFLRNGKVLFWYGINDLETVVSIVDSFLRRVSPTSARNSMNNAFSAKQSKRYYSIASRRAPPKLQGENTSISRVALIGARGHTGTNLISLIENHPYLELACVSSRQNAGKPLEGYTKAQIVYDNLSPDDAKKLELEGAVDVWVMALPNNVCKPFVDAIESVQRESKIVDLSADYRFVPPAVAAYGLPELNDRNEIASARKIANPGCYATCAQLSLAPLLPYMTAAPVVFGVSGYSGAGTTPSPKNDPAVLHDNLIPYSLTDHIHEREISTRLGTTVAFHPHVAQWFQGITQTISVPVKKGALTQDRVSSLYKEFYRGERLVTIADDVPLVRAIAGSHGVVIGGFKVNRSQDRVVVVGTIDNLLKGAATQCLQNINLALGYSEYEGIPTAPSNAS</sequence>
<dbReference type="FunCoup" id="Q75AI9">
    <property type="interactions" value="120"/>
</dbReference>
<proteinExistence type="inferred from homology"/>
<evidence type="ECO:0000256" key="2">
    <source>
        <dbReference type="ARBA" id="ARBA00004828"/>
    </source>
</evidence>
<keyword evidence="13" id="KW-0809">Transit peptide</keyword>
<dbReference type="PROSITE" id="PS51731">
    <property type="entry name" value="GNAT_NAGS"/>
    <property type="match status" value="1"/>
</dbReference>
<dbReference type="GO" id="GO:0042450">
    <property type="term" value="P:L-arginine biosynthetic process via ornithine"/>
    <property type="evidence" value="ECO:0007669"/>
    <property type="project" value="EnsemblFungi"/>
</dbReference>
<dbReference type="InterPro" id="IPR058924">
    <property type="entry name" value="AGPR_dimerisation_dom"/>
</dbReference>
<dbReference type="Proteomes" id="UP000000591">
    <property type="component" value="Chromosome IV"/>
</dbReference>
<dbReference type="FunFam" id="3.40.630.30:FF:000029">
    <property type="entry name" value="Bifunctional acetylglutamate kinase/N-acetyl-gamma-glutamyl-phosphate reductase"/>
    <property type="match status" value="1"/>
</dbReference>
<dbReference type="InterPro" id="IPR000534">
    <property type="entry name" value="Semialdehyde_DH_NAD-bd"/>
</dbReference>
<dbReference type="Gene3D" id="3.30.360.10">
    <property type="entry name" value="Dihydrodipicolinate Reductase, domain 2"/>
    <property type="match status" value="1"/>
</dbReference>
<comment type="subcellular location">
    <subcellularLocation>
        <location evidence="1 18">Mitochondrion</location>
    </subcellularLocation>
</comment>
<evidence type="ECO:0000256" key="4">
    <source>
        <dbReference type="ARBA" id="ARBA00006830"/>
    </source>
</evidence>
<dbReference type="PANTHER" id="PTHR23342">
    <property type="entry name" value="N-ACETYLGLUTAMATE SYNTHASE"/>
    <property type="match status" value="1"/>
</dbReference>
<accession>Q75AI9</accession>
<keyword evidence="9 18" id="KW-0547">Nucleotide-binding</keyword>
<evidence type="ECO:0000256" key="16">
    <source>
        <dbReference type="ARBA" id="ARBA00023268"/>
    </source>
</evidence>
<dbReference type="EMBL" id="AE016817">
    <property type="protein sequence ID" value="AAS51858.2"/>
    <property type="molecule type" value="Genomic_DNA"/>
</dbReference>
<name>Q75AI9_EREGS</name>
<keyword evidence="6 18" id="KW-0055">Arginine biosynthesis</keyword>
<dbReference type="UniPathway" id="UPA00068">
    <property type="reaction ID" value="UER00107"/>
</dbReference>
<evidence type="ECO:0000256" key="7">
    <source>
        <dbReference type="ARBA" id="ARBA00022605"/>
    </source>
</evidence>
<dbReference type="GO" id="GO:0006526">
    <property type="term" value="P:L-arginine biosynthetic process"/>
    <property type="evidence" value="ECO:0000318"/>
    <property type="project" value="GO_Central"/>
</dbReference>
<comment type="pathway">
    <text evidence="3 18">Amino-acid biosynthesis; L-arginine biosynthesis; N(2)-acetyl-L-ornithine from L-glutamate: step 3/4.</text>
</comment>
<dbReference type="PROSITE" id="PS01224">
    <property type="entry name" value="ARGC"/>
    <property type="match status" value="1"/>
</dbReference>
<dbReference type="Gene3D" id="3.40.630.30">
    <property type="match status" value="1"/>
</dbReference>
<evidence type="ECO:0000256" key="19">
    <source>
        <dbReference type="PROSITE-ProRule" id="PRU10010"/>
    </source>
</evidence>
<dbReference type="Gene3D" id="3.40.1160.10">
    <property type="entry name" value="Acetylglutamate kinase-like"/>
    <property type="match status" value="1"/>
</dbReference>
<dbReference type="InterPro" id="IPR023013">
    <property type="entry name" value="AGPR_AS"/>
</dbReference>
<dbReference type="SUPFAM" id="SSF51735">
    <property type="entry name" value="NAD(P)-binding Rossmann-fold domains"/>
    <property type="match status" value="1"/>
</dbReference>
<dbReference type="CDD" id="cd04252">
    <property type="entry name" value="AAK_NAGK-fArgBP"/>
    <property type="match status" value="1"/>
</dbReference>
<dbReference type="InterPro" id="IPR006855">
    <property type="entry name" value="Vertebrate-like_GNAT_dom"/>
</dbReference>
<dbReference type="Pfam" id="PF00696">
    <property type="entry name" value="AA_kinase"/>
    <property type="match status" value="1"/>
</dbReference>
<comment type="pathway">
    <text evidence="2 18">Amino-acid biosynthesis; L-arginine biosynthesis; N(2)-acetyl-L-ornithine from L-glutamate: step 2/4.</text>
</comment>
<evidence type="ECO:0000256" key="10">
    <source>
        <dbReference type="ARBA" id="ARBA00022777"/>
    </source>
</evidence>
<feature type="active site" evidence="19">
    <location>
        <position position="667"/>
    </location>
</feature>
<evidence type="ECO:0000256" key="1">
    <source>
        <dbReference type="ARBA" id="ARBA00004173"/>
    </source>
</evidence>